<dbReference type="CDD" id="cd00093">
    <property type="entry name" value="HTH_XRE"/>
    <property type="match status" value="1"/>
</dbReference>
<dbReference type="InterPro" id="IPR010982">
    <property type="entry name" value="Lambda_DNA-bd_dom_sf"/>
</dbReference>
<feature type="non-terminal residue" evidence="2">
    <location>
        <position position="1"/>
    </location>
</feature>
<reference evidence="2 3" key="1">
    <citation type="submission" date="2013-11" db="EMBL/GenBank/DDBJ databases">
        <title>Single cell genomics of uncultured Tannerella BU063 (oral taxon 286).</title>
        <authorList>
            <person name="Beall C.J."/>
            <person name="Campbell A.G."/>
            <person name="Griffen A.L."/>
            <person name="Podar M."/>
            <person name="Leys E.J."/>
        </authorList>
    </citation>
    <scope>NUCLEOTIDE SEQUENCE [LARGE SCALE GENOMIC DNA]</scope>
    <source>
        <strain evidence="2">Cell 1/3</strain>
    </source>
</reference>
<name>W2CV69_9BACT</name>
<dbReference type="PATRIC" id="fig|1411022.3.peg.3"/>
<sequence>VERRHTLRIRYAEVLLTVNDHDRRKALKMTQQQLAERVGQERSYIARIEEGESDVRLSGLLSIAEALGLTLSFSPTTELATAVSYDM</sequence>
<dbReference type="Gene3D" id="1.10.260.40">
    <property type="entry name" value="lambda repressor-like DNA-binding domains"/>
    <property type="match status" value="1"/>
</dbReference>
<dbReference type="EMBL" id="AYYE01000008">
    <property type="protein sequence ID" value="ETK11035.1"/>
    <property type="molecule type" value="Genomic_DNA"/>
</dbReference>
<protein>
    <recommendedName>
        <fullName evidence="1">HTH cro/C1-type domain-containing protein</fullName>
    </recommendedName>
</protein>
<dbReference type="InterPro" id="IPR001387">
    <property type="entry name" value="Cro/C1-type_HTH"/>
</dbReference>
<dbReference type="AlphaFoldDB" id="W2CV69"/>
<dbReference type="Pfam" id="PF01381">
    <property type="entry name" value="HTH_3"/>
    <property type="match status" value="1"/>
</dbReference>
<evidence type="ECO:0000259" key="1">
    <source>
        <dbReference type="PROSITE" id="PS50943"/>
    </source>
</evidence>
<dbReference type="SUPFAM" id="SSF47413">
    <property type="entry name" value="lambda repressor-like DNA-binding domains"/>
    <property type="match status" value="1"/>
</dbReference>
<evidence type="ECO:0000313" key="2">
    <source>
        <dbReference type="EMBL" id="ETK11035.1"/>
    </source>
</evidence>
<dbReference type="PROSITE" id="PS50943">
    <property type="entry name" value="HTH_CROC1"/>
    <property type="match status" value="1"/>
</dbReference>
<gene>
    <name evidence="2" type="ORF">T230_00045</name>
</gene>
<organism evidence="2 3">
    <name type="scientific">Tannerella sp. oral taxon BU063 isolate Cell 1/3</name>
    <dbReference type="NCBI Taxonomy" id="1411022"/>
    <lineage>
        <taxon>Bacteria</taxon>
        <taxon>Pseudomonadati</taxon>
        <taxon>Bacteroidota</taxon>
        <taxon>Bacteroidia</taxon>
        <taxon>Bacteroidales</taxon>
        <taxon>Tannerellaceae</taxon>
        <taxon>Tannerella</taxon>
    </lineage>
</organism>
<feature type="domain" description="HTH cro/C1-type" evidence="1">
    <location>
        <begin position="24"/>
        <end position="74"/>
    </location>
</feature>
<proteinExistence type="predicted"/>
<dbReference type="SMART" id="SM00530">
    <property type="entry name" value="HTH_XRE"/>
    <property type="match status" value="1"/>
</dbReference>
<evidence type="ECO:0000313" key="3">
    <source>
        <dbReference type="Proteomes" id="UP000034982"/>
    </source>
</evidence>
<dbReference type="GO" id="GO:0003677">
    <property type="term" value="F:DNA binding"/>
    <property type="evidence" value="ECO:0007669"/>
    <property type="project" value="InterPro"/>
</dbReference>
<accession>W2CV69</accession>
<dbReference type="Proteomes" id="UP000034982">
    <property type="component" value="Unassembled WGS sequence"/>
</dbReference>
<comment type="caution">
    <text evidence="2">The sequence shown here is derived from an EMBL/GenBank/DDBJ whole genome shotgun (WGS) entry which is preliminary data.</text>
</comment>